<evidence type="ECO:0000256" key="7">
    <source>
        <dbReference type="SAM" id="Phobius"/>
    </source>
</evidence>
<feature type="domain" description="Band 7" evidence="8">
    <location>
        <begin position="23"/>
        <end position="193"/>
    </location>
</feature>
<evidence type="ECO:0000256" key="6">
    <source>
        <dbReference type="SAM" id="Coils"/>
    </source>
</evidence>
<reference evidence="9 10" key="1">
    <citation type="submission" date="2016-10" db="EMBL/GenBank/DDBJ databases">
        <authorList>
            <person name="Varghese N."/>
            <person name="Submissions S."/>
        </authorList>
    </citation>
    <scope>NUCLEOTIDE SEQUENCE [LARGE SCALE GENOMIC DNA]</scope>
    <source>
        <strain evidence="9 10">DSM 1361</strain>
    </source>
</reference>
<evidence type="ECO:0000256" key="1">
    <source>
        <dbReference type="ARBA" id="ARBA00004167"/>
    </source>
</evidence>
<keyword evidence="6" id="KW-0175">Coiled coil</keyword>
<keyword evidence="10" id="KW-1185">Reference proteome</keyword>
<dbReference type="SUPFAM" id="SSF117892">
    <property type="entry name" value="Band 7/SPFH domain"/>
    <property type="match status" value="1"/>
</dbReference>
<dbReference type="SMART" id="SM00244">
    <property type="entry name" value="PHB"/>
    <property type="match status" value="1"/>
</dbReference>
<dbReference type="GO" id="GO:0005886">
    <property type="term" value="C:plasma membrane"/>
    <property type="evidence" value="ECO:0007669"/>
    <property type="project" value="UniProtKB-SubCell"/>
</dbReference>
<feature type="transmembrane region" description="Helical" evidence="7">
    <location>
        <begin position="6"/>
        <end position="23"/>
    </location>
</feature>
<sequence>MPYMLMVALGIIIVFITIVFLVNRYRKCPSDKILVVYGFMFGEGRSSKCIHGGGTFVWPLIQDYAYMSLTPMTINIPLTGALSQQNIRINVPSSFTVQISPDENIMGNAADCLLNQSVDDIEDMARNIIIGQLRLTVASLTIEEINGDRENFQTKIRINVEPELNKIGLNLINVNITDITDEADYIASIGKKAASEAVNKAKVDVAIQDKLGSIGESEARKDKDIQVANNDASAQKGIKKAEAEKRCYVADQESLAIKGENEAKQTIALSNAELKVIEAEAFRKAEVAKREAEVEIQKAQYSAEKQRLNAAEVAKQEIDKQKIIIEAEAAAEKARQIAQGDADAILFKYKAEAEGQKALLEAKAEGYKRLVQSAGDDVNAASTLLMIEKLQDIVTLQTEAIRNIKIDKVTVWDRGNGSGDGKTSTADFLSGMVKSLPPLHDVAKMAGLQLPTYLGSVGGKEEQAAAQAAAAATAAPKANPKA</sequence>
<feature type="coiled-coil region" evidence="6">
    <location>
        <begin position="289"/>
        <end position="321"/>
    </location>
</feature>
<proteinExistence type="inferred from homology"/>
<keyword evidence="5 7" id="KW-0472">Membrane</keyword>
<dbReference type="InterPro" id="IPR036013">
    <property type="entry name" value="Band_7/SPFH_dom_sf"/>
</dbReference>
<keyword evidence="7" id="KW-0812">Transmembrane</keyword>
<evidence type="ECO:0000256" key="3">
    <source>
        <dbReference type="ARBA" id="ARBA00007161"/>
    </source>
</evidence>
<dbReference type="Pfam" id="PF01145">
    <property type="entry name" value="Band_7"/>
    <property type="match status" value="1"/>
</dbReference>
<dbReference type="RefSeq" id="WP_093141105.1">
    <property type="nucleotide sequence ID" value="NZ_FOXF01000009.1"/>
</dbReference>
<accession>A0A662ZFY1</accession>
<dbReference type="Gene3D" id="3.30.479.30">
    <property type="entry name" value="Band 7 domain"/>
    <property type="match status" value="1"/>
</dbReference>
<dbReference type="Proteomes" id="UP000243745">
    <property type="component" value="Unassembled WGS sequence"/>
</dbReference>
<gene>
    <name evidence="9" type="ORF">SAMN02910344_00777</name>
</gene>
<keyword evidence="7" id="KW-1133">Transmembrane helix</keyword>
<protein>
    <submittedName>
        <fullName evidence="9">Flotillin</fullName>
    </submittedName>
</protein>
<dbReference type="AlphaFoldDB" id="A0A662ZFY1"/>
<dbReference type="InterPro" id="IPR031905">
    <property type="entry name" value="Flotillin_C"/>
</dbReference>
<evidence type="ECO:0000256" key="2">
    <source>
        <dbReference type="ARBA" id="ARBA00004236"/>
    </source>
</evidence>
<dbReference type="OrthoDB" id="9786220at2"/>
<dbReference type="PANTHER" id="PTHR13806:SF31">
    <property type="entry name" value="FLOTILLIN-LIKE PROTEIN 1-RELATED"/>
    <property type="match status" value="1"/>
</dbReference>
<dbReference type="EMBL" id="FOXF01000009">
    <property type="protein sequence ID" value="SFP21874.1"/>
    <property type="molecule type" value="Genomic_DNA"/>
</dbReference>
<evidence type="ECO:0000256" key="4">
    <source>
        <dbReference type="ARBA" id="ARBA00022475"/>
    </source>
</evidence>
<dbReference type="Pfam" id="PF15975">
    <property type="entry name" value="Flot"/>
    <property type="match status" value="1"/>
</dbReference>
<name>A0A662ZFY1_9GAMM</name>
<evidence type="ECO:0000313" key="10">
    <source>
        <dbReference type="Proteomes" id="UP000243745"/>
    </source>
</evidence>
<organism evidence="9 10">
    <name type="scientific">Ruminobacter amylophilus</name>
    <dbReference type="NCBI Taxonomy" id="867"/>
    <lineage>
        <taxon>Bacteria</taxon>
        <taxon>Pseudomonadati</taxon>
        <taxon>Pseudomonadota</taxon>
        <taxon>Gammaproteobacteria</taxon>
        <taxon>Aeromonadales</taxon>
        <taxon>Succinivibrionaceae</taxon>
        <taxon>Ruminobacter</taxon>
    </lineage>
</organism>
<evidence type="ECO:0000313" key="9">
    <source>
        <dbReference type="EMBL" id="SFP21874.1"/>
    </source>
</evidence>
<evidence type="ECO:0000256" key="5">
    <source>
        <dbReference type="ARBA" id="ARBA00023136"/>
    </source>
</evidence>
<dbReference type="PANTHER" id="PTHR13806">
    <property type="entry name" value="FLOTILLIN-RELATED"/>
    <property type="match status" value="1"/>
</dbReference>
<comment type="subcellular location">
    <subcellularLocation>
        <location evidence="2">Cell membrane</location>
    </subcellularLocation>
    <subcellularLocation>
        <location evidence="1">Membrane</location>
        <topology evidence="1">Single-pass membrane protein</topology>
    </subcellularLocation>
</comment>
<evidence type="ECO:0000259" key="8">
    <source>
        <dbReference type="SMART" id="SM00244"/>
    </source>
</evidence>
<comment type="similarity">
    <text evidence="3">Belongs to the band 7/mec-2 family. Flotillin subfamily.</text>
</comment>
<dbReference type="CDD" id="cd03399">
    <property type="entry name" value="SPFH_flotillin"/>
    <property type="match status" value="1"/>
</dbReference>
<dbReference type="InterPro" id="IPR001107">
    <property type="entry name" value="Band_7"/>
</dbReference>
<keyword evidence="4" id="KW-1003">Cell membrane</keyword>
<dbReference type="InterPro" id="IPR027705">
    <property type="entry name" value="Flotillin_fam"/>
</dbReference>